<accession>A0A8M1K6L5</accession>
<organism evidence="4 5">
    <name type="scientific">Clupea harengus</name>
    <name type="common">Atlantic herring</name>
    <dbReference type="NCBI Taxonomy" id="7950"/>
    <lineage>
        <taxon>Eukaryota</taxon>
        <taxon>Metazoa</taxon>
        <taxon>Chordata</taxon>
        <taxon>Craniata</taxon>
        <taxon>Vertebrata</taxon>
        <taxon>Euteleostomi</taxon>
        <taxon>Actinopterygii</taxon>
        <taxon>Neopterygii</taxon>
        <taxon>Teleostei</taxon>
        <taxon>Clupei</taxon>
        <taxon>Clupeiformes</taxon>
        <taxon>Clupeoidei</taxon>
        <taxon>Clupeidae</taxon>
        <taxon>Clupea</taxon>
    </lineage>
</organism>
<name>A0A8M1K6L5_CLUHA</name>
<keyword evidence="4" id="KW-1185">Reference proteome</keyword>
<reference evidence="5" key="1">
    <citation type="submission" date="2025-08" db="UniProtKB">
        <authorList>
            <consortium name="RefSeq"/>
        </authorList>
    </citation>
    <scope>IDENTIFICATION</scope>
</reference>
<evidence type="ECO:0000259" key="3">
    <source>
        <dbReference type="PROSITE" id="PS51406"/>
    </source>
</evidence>
<proteinExistence type="predicted"/>
<evidence type="ECO:0000313" key="5">
    <source>
        <dbReference type="RefSeq" id="XP_042559556.1"/>
    </source>
</evidence>
<evidence type="ECO:0000313" key="4">
    <source>
        <dbReference type="Proteomes" id="UP000515152"/>
    </source>
</evidence>
<keyword evidence="2" id="KW-0732">Signal</keyword>
<sequence length="253" mass="28862">VLSQVLLVMPLLFGALRCSSLLLPVDCADLHDHYPTKPSGSGVYTIFPGGPYSTPLKVYCDMETKGGGWTVIQRRMDGTVNFNRPWYHYKKGFGNEDGEYWLGLENIYLLTRSKKYQLRVDMEDWEGRKVYALYQSFNVDPEILGYTLHLGGFINGGAGDSMSYHDGRKFSTYDHDQDSAKYNCAKKYDAAFWYGACFQANPNGVYRWKNDDLGFADGVEWYHFRGYDYSLKTISMKIRPLTTDTVAMRPSGP</sequence>
<dbReference type="InterPro" id="IPR050373">
    <property type="entry name" value="Fibrinogen_C-term_domain"/>
</dbReference>
<keyword evidence="1" id="KW-1015">Disulfide bond</keyword>
<feature type="non-terminal residue" evidence="5">
    <location>
        <position position="1"/>
    </location>
</feature>
<dbReference type="SMART" id="SM00186">
    <property type="entry name" value="FBG"/>
    <property type="match status" value="1"/>
</dbReference>
<dbReference type="GO" id="GO:0048251">
    <property type="term" value="P:elastic fiber assembly"/>
    <property type="evidence" value="ECO:0007669"/>
    <property type="project" value="TreeGrafter"/>
</dbReference>
<dbReference type="PANTHER" id="PTHR19143:SF225">
    <property type="entry name" value="MICROFIBRIL-ASSOCIATED GLYCOPROTEIN 4"/>
    <property type="match status" value="1"/>
</dbReference>
<gene>
    <name evidence="5" type="primary">LOC116219129</name>
</gene>
<dbReference type="KEGG" id="char:116219129"/>
<dbReference type="GO" id="GO:0005615">
    <property type="term" value="C:extracellular space"/>
    <property type="evidence" value="ECO:0007669"/>
    <property type="project" value="TreeGrafter"/>
</dbReference>
<feature type="domain" description="Fibrinogen C-terminal" evidence="3">
    <location>
        <begin position="18"/>
        <end position="242"/>
    </location>
</feature>
<feature type="chain" id="PRO_5035432012" evidence="2">
    <location>
        <begin position="28"/>
        <end position="253"/>
    </location>
</feature>
<protein>
    <submittedName>
        <fullName evidence="5">Microfibril-associated glycoprotein 4-like</fullName>
    </submittedName>
</protein>
<evidence type="ECO:0000256" key="1">
    <source>
        <dbReference type="ARBA" id="ARBA00023157"/>
    </source>
</evidence>
<evidence type="ECO:0000256" key="2">
    <source>
        <dbReference type="SAM" id="SignalP"/>
    </source>
</evidence>
<dbReference type="Proteomes" id="UP000515152">
    <property type="component" value="Chromosome 24"/>
</dbReference>
<dbReference type="FunFam" id="3.90.215.10:FF:000001">
    <property type="entry name" value="Tenascin isoform 1"/>
    <property type="match status" value="1"/>
</dbReference>
<dbReference type="NCBIfam" id="NF040941">
    <property type="entry name" value="GGGWT_bact"/>
    <property type="match status" value="1"/>
</dbReference>
<dbReference type="RefSeq" id="XP_042559556.1">
    <property type="nucleotide sequence ID" value="XM_042703622.1"/>
</dbReference>
<dbReference type="PROSITE" id="PS51406">
    <property type="entry name" value="FIBRINOGEN_C_2"/>
    <property type="match status" value="1"/>
</dbReference>
<dbReference type="Pfam" id="PF00147">
    <property type="entry name" value="Fibrinogen_C"/>
    <property type="match status" value="1"/>
</dbReference>
<dbReference type="GeneID" id="116219129"/>
<dbReference type="PANTHER" id="PTHR19143">
    <property type="entry name" value="FIBRINOGEN/TENASCIN/ANGIOPOEITIN"/>
    <property type="match status" value="1"/>
</dbReference>
<dbReference type="CDD" id="cd00087">
    <property type="entry name" value="FReD"/>
    <property type="match status" value="1"/>
</dbReference>
<dbReference type="AlphaFoldDB" id="A0A8M1K6L5"/>
<dbReference type="InterPro" id="IPR002181">
    <property type="entry name" value="Fibrinogen_a/b/g_C_dom"/>
</dbReference>
<feature type="signal peptide" evidence="2">
    <location>
        <begin position="1"/>
        <end position="27"/>
    </location>
</feature>